<accession>A0A1W9S3Y5</accession>
<dbReference type="AlphaFoldDB" id="A0A1W9S3Y5"/>
<feature type="domain" description="Cation/H+ exchanger transmembrane" evidence="10">
    <location>
        <begin position="14"/>
        <end position="389"/>
    </location>
</feature>
<evidence type="ECO:0000256" key="7">
    <source>
        <dbReference type="ARBA" id="ARBA00023065"/>
    </source>
</evidence>
<organism evidence="11 12">
    <name type="scientific">Candidatus Coatesbacteria bacterium 4484_99</name>
    <dbReference type="NCBI Taxonomy" id="1970774"/>
    <lineage>
        <taxon>Bacteria</taxon>
        <taxon>Candidatus Coatesiibacteriota</taxon>
    </lineage>
</organism>
<dbReference type="GO" id="GO:0015297">
    <property type="term" value="F:antiporter activity"/>
    <property type="evidence" value="ECO:0007669"/>
    <property type="project" value="UniProtKB-KW"/>
</dbReference>
<name>A0A1W9S3Y5_9BACT</name>
<dbReference type="PANTHER" id="PTHR32507">
    <property type="entry name" value="NA(+)/H(+) ANTIPORTER 1"/>
    <property type="match status" value="1"/>
</dbReference>
<reference evidence="12" key="1">
    <citation type="submission" date="2017-03" db="EMBL/GenBank/DDBJ databases">
        <title>Novel pathways for hydrocarbon cycling and metabolic interdependencies in hydrothermal sediment communities.</title>
        <authorList>
            <person name="Dombrowski N."/>
            <person name="Seitz K."/>
            <person name="Teske A."/>
            <person name="Baker B."/>
        </authorList>
    </citation>
    <scope>NUCLEOTIDE SEQUENCE [LARGE SCALE GENOMIC DNA]</scope>
</reference>
<keyword evidence="4" id="KW-1003">Cell membrane</keyword>
<evidence type="ECO:0000256" key="9">
    <source>
        <dbReference type="SAM" id="Phobius"/>
    </source>
</evidence>
<feature type="transmembrane region" description="Helical" evidence="9">
    <location>
        <begin position="306"/>
        <end position="327"/>
    </location>
</feature>
<feature type="transmembrane region" description="Helical" evidence="9">
    <location>
        <begin position="55"/>
        <end position="73"/>
    </location>
</feature>
<dbReference type="Pfam" id="PF00999">
    <property type="entry name" value="Na_H_Exchanger"/>
    <property type="match status" value="1"/>
</dbReference>
<evidence type="ECO:0000256" key="4">
    <source>
        <dbReference type="ARBA" id="ARBA00022475"/>
    </source>
</evidence>
<evidence type="ECO:0000313" key="11">
    <source>
        <dbReference type="EMBL" id="OQX91327.1"/>
    </source>
</evidence>
<keyword evidence="3" id="KW-0050">Antiport</keyword>
<feature type="transmembrane region" description="Helical" evidence="9">
    <location>
        <begin position="85"/>
        <end position="108"/>
    </location>
</feature>
<dbReference type="InterPro" id="IPR006153">
    <property type="entry name" value="Cation/H_exchanger_TM"/>
</dbReference>
<feature type="transmembrane region" description="Helical" evidence="9">
    <location>
        <begin position="30"/>
        <end position="49"/>
    </location>
</feature>
<comment type="caution">
    <text evidence="11">The sequence shown here is derived from an EMBL/GenBank/DDBJ whole genome shotgun (WGS) entry which is preliminary data.</text>
</comment>
<evidence type="ECO:0000256" key="2">
    <source>
        <dbReference type="ARBA" id="ARBA00022448"/>
    </source>
</evidence>
<feature type="transmembrane region" description="Helical" evidence="9">
    <location>
        <begin position="187"/>
        <end position="206"/>
    </location>
</feature>
<dbReference type="Gene3D" id="1.20.1530.20">
    <property type="match status" value="1"/>
</dbReference>
<feature type="transmembrane region" description="Helical" evidence="9">
    <location>
        <begin position="148"/>
        <end position="167"/>
    </location>
</feature>
<feature type="transmembrane region" description="Helical" evidence="9">
    <location>
        <begin position="371"/>
        <end position="390"/>
    </location>
</feature>
<evidence type="ECO:0000256" key="1">
    <source>
        <dbReference type="ARBA" id="ARBA00004651"/>
    </source>
</evidence>
<proteinExistence type="predicted"/>
<evidence type="ECO:0000259" key="10">
    <source>
        <dbReference type="Pfam" id="PF00999"/>
    </source>
</evidence>
<dbReference type="PANTHER" id="PTHR32507:SF0">
    <property type="entry name" value="NA(+)_H(+) ANTIPORTER 2-RELATED"/>
    <property type="match status" value="1"/>
</dbReference>
<protein>
    <recommendedName>
        <fullName evidence="10">Cation/H+ exchanger transmembrane domain-containing protein</fullName>
    </recommendedName>
</protein>
<comment type="subcellular location">
    <subcellularLocation>
        <location evidence="1">Cell membrane</location>
        <topology evidence="1">Multi-pass membrane protein</topology>
    </subcellularLocation>
</comment>
<sequence length="421" mass="46044">MASTILFIGLLIFVAHLLSGLFEKTTVPDVLLLMVIGIIIGPIAGIVRPEDFGKVGPLITTIALIVILFASGIDLRFSSIRKAIGFSFIITFLNFFATGGVLTILFRLLTGCSWVVALMTGSIIGGISSAVVLPIIRTIKLSEKAHTILFFESAMSDVLCIVFTFGFLKAYELGGLNITGIAQKVLLSLGLASIIGLVSAFFWSFLLRIIRRVPDNIFTTLAYIFVIYGITELLGYSGAISALAFGITLANIRKFEYKNFKPAERLQLSEFTTVEKGFFSEVVFLLKIFFFVYLGISIKISDFNVMLVGFLFTIAILFARLIVIFVFAPRSLSPRDASIMSAMIPKGLAAAVLASIPLQMGVEFSDVILDIVYSVILWSIIACSILIPFIEKVRLGEVYKKIFSHFKGVSVSDDDNIGINV</sequence>
<feature type="transmembrane region" description="Helical" evidence="9">
    <location>
        <begin position="278"/>
        <end position="300"/>
    </location>
</feature>
<dbReference type="GO" id="GO:0005886">
    <property type="term" value="C:plasma membrane"/>
    <property type="evidence" value="ECO:0007669"/>
    <property type="project" value="UniProtKB-SubCell"/>
</dbReference>
<evidence type="ECO:0000256" key="6">
    <source>
        <dbReference type="ARBA" id="ARBA00022989"/>
    </source>
</evidence>
<evidence type="ECO:0000313" key="12">
    <source>
        <dbReference type="Proteomes" id="UP000192611"/>
    </source>
</evidence>
<keyword evidence="7" id="KW-0406">Ion transport</keyword>
<feature type="transmembrane region" description="Helical" evidence="9">
    <location>
        <begin position="114"/>
        <end position="136"/>
    </location>
</feature>
<dbReference type="InterPro" id="IPR038770">
    <property type="entry name" value="Na+/solute_symporter_sf"/>
</dbReference>
<keyword evidence="6 9" id="KW-1133">Transmembrane helix</keyword>
<evidence type="ECO:0000256" key="5">
    <source>
        <dbReference type="ARBA" id="ARBA00022692"/>
    </source>
</evidence>
<keyword evidence="2" id="KW-0813">Transport</keyword>
<dbReference type="Proteomes" id="UP000192611">
    <property type="component" value="Unassembled WGS sequence"/>
</dbReference>
<dbReference type="GO" id="GO:1902600">
    <property type="term" value="P:proton transmembrane transport"/>
    <property type="evidence" value="ECO:0007669"/>
    <property type="project" value="InterPro"/>
</dbReference>
<gene>
    <name evidence="11" type="ORF">B6D57_00145</name>
</gene>
<keyword evidence="5 9" id="KW-0812">Transmembrane</keyword>
<dbReference type="EMBL" id="NATQ01000002">
    <property type="protein sequence ID" value="OQX91327.1"/>
    <property type="molecule type" value="Genomic_DNA"/>
</dbReference>
<keyword evidence="8 9" id="KW-0472">Membrane</keyword>
<evidence type="ECO:0000256" key="8">
    <source>
        <dbReference type="ARBA" id="ARBA00023136"/>
    </source>
</evidence>
<feature type="transmembrane region" description="Helical" evidence="9">
    <location>
        <begin position="6"/>
        <end position="23"/>
    </location>
</feature>
<evidence type="ECO:0000256" key="3">
    <source>
        <dbReference type="ARBA" id="ARBA00022449"/>
    </source>
</evidence>